<accession>A0A2Z6ZR24</accession>
<keyword evidence="2" id="KW-1185">Reference proteome</keyword>
<evidence type="ECO:0000313" key="1">
    <source>
        <dbReference type="EMBL" id="KZT75554.1"/>
    </source>
</evidence>
<dbReference type="EMBL" id="KV225099">
    <property type="protein sequence ID" value="KZT75554.1"/>
    <property type="molecule type" value="Genomic_DNA"/>
</dbReference>
<organism evidence="1 2">
    <name type="scientific">Dorcoceras hygrometricum</name>
    <dbReference type="NCBI Taxonomy" id="472368"/>
    <lineage>
        <taxon>Eukaryota</taxon>
        <taxon>Viridiplantae</taxon>
        <taxon>Streptophyta</taxon>
        <taxon>Embryophyta</taxon>
        <taxon>Tracheophyta</taxon>
        <taxon>Spermatophyta</taxon>
        <taxon>Magnoliopsida</taxon>
        <taxon>eudicotyledons</taxon>
        <taxon>Gunneridae</taxon>
        <taxon>Pentapetalae</taxon>
        <taxon>asterids</taxon>
        <taxon>lamiids</taxon>
        <taxon>Lamiales</taxon>
        <taxon>Gesneriaceae</taxon>
        <taxon>Didymocarpoideae</taxon>
        <taxon>Trichosporeae</taxon>
        <taxon>Loxocarpinae</taxon>
        <taxon>Dorcoceras</taxon>
    </lineage>
</organism>
<name>A0A2Z6ZR24_9LAMI</name>
<dbReference type="Proteomes" id="UP000250235">
    <property type="component" value="Unassembled WGS sequence"/>
</dbReference>
<gene>
    <name evidence="1" type="ORF">F511_47421</name>
</gene>
<protein>
    <submittedName>
        <fullName evidence="1">Uncharacterized protein</fullName>
    </submittedName>
</protein>
<dbReference type="AlphaFoldDB" id="A0A2Z6ZR24"/>
<sequence length="63" mass="6933">MAGRSALAALLARRWHVDAPPWSTHVAQRRAHCRREFFVVAAPPPLRRCSGDVVTAGLNSSRV</sequence>
<evidence type="ECO:0000313" key="2">
    <source>
        <dbReference type="Proteomes" id="UP000250235"/>
    </source>
</evidence>
<reference evidence="1 2" key="1">
    <citation type="journal article" date="2015" name="Proc. Natl. Acad. Sci. U.S.A.">
        <title>The resurrection genome of Boea hygrometrica: A blueprint for survival of dehydration.</title>
        <authorList>
            <person name="Xiao L."/>
            <person name="Yang G."/>
            <person name="Zhang L."/>
            <person name="Yang X."/>
            <person name="Zhao S."/>
            <person name="Ji Z."/>
            <person name="Zhou Q."/>
            <person name="Hu M."/>
            <person name="Wang Y."/>
            <person name="Chen M."/>
            <person name="Xu Y."/>
            <person name="Jin H."/>
            <person name="Xiao X."/>
            <person name="Hu G."/>
            <person name="Bao F."/>
            <person name="Hu Y."/>
            <person name="Wan P."/>
            <person name="Li L."/>
            <person name="Deng X."/>
            <person name="Kuang T."/>
            <person name="Xiang C."/>
            <person name="Zhu J.K."/>
            <person name="Oliver M.J."/>
            <person name="He Y."/>
        </authorList>
    </citation>
    <scope>NUCLEOTIDE SEQUENCE [LARGE SCALE GENOMIC DNA]</scope>
    <source>
        <strain evidence="2">cv. XS01</strain>
    </source>
</reference>
<proteinExistence type="predicted"/>